<accession>T1IDN2</accession>
<dbReference type="VEuPathDB" id="VectorBase:RPRC014402"/>
<evidence type="ECO:0000313" key="1">
    <source>
        <dbReference type="EnsemblMetazoa" id="RPRC014402-PA"/>
    </source>
</evidence>
<name>T1IDN2_RHOPR</name>
<dbReference type="InParanoid" id="T1IDN2"/>
<dbReference type="HOGENOM" id="CLU_1582601_0_0_1"/>
<reference evidence="1" key="1">
    <citation type="submission" date="2015-05" db="UniProtKB">
        <authorList>
            <consortium name="EnsemblMetazoa"/>
        </authorList>
    </citation>
    <scope>IDENTIFICATION</scope>
</reference>
<dbReference type="Proteomes" id="UP000015103">
    <property type="component" value="Unassembled WGS sequence"/>
</dbReference>
<protein>
    <submittedName>
        <fullName evidence="1">Uncharacterized protein</fullName>
    </submittedName>
</protein>
<evidence type="ECO:0000313" key="2">
    <source>
        <dbReference type="Proteomes" id="UP000015103"/>
    </source>
</evidence>
<dbReference type="EnsemblMetazoa" id="RPRC014402-RA">
    <property type="protein sequence ID" value="RPRC014402-PA"/>
    <property type="gene ID" value="RPRC014402"/>
</dbReference>
<dbReference type="AlphaFoldDB" id="T1IDN2"/>
<dbReference type="EMBL" id="ACPB03012769">
    <property type="status" value="NOT_ANNOTATED_CDS"/>
    <property type="molecule type" value="Genomic_DNA"/>
</dbReference>
<proteinExistence type="predicted"/>
<keyword evidence="2" id="KW-1185">Reference proteome</keyword>
<organism evidence="1 2">
    <name type="scientific">Rhodnius prolixus</name>
    <name type="common">Triatomid bug</name>
    <dbReference type="NCBI Taxonomy" id="13249"/>
    <lineage>
        <taxon>Eukaryota</taxon>
        <taxon>Metazoa</taxon>
        <taxon>Ecdysozoa</taxon>
        <taxon>Arthropoda</taxon>
        <taxon>Hexapoda</taxon>
        <taxon>Insecta</taxon>
        <taxon>Pterygota</taxon>
        <taxon>Neoptera</taxon>
        <taxon>Paraneoptera</taxon>
        <taxon>Hemiptera</taxon>
        <taxon>Heteroptera</taxon>
        <taxon>Panheteroptera</taxon>
        <taxon>Cimicomorpha</taxon>
        <taxon>Reduviidae</taxon>
        <taxon>Triatominae</taxon>
        <taxon>Rhodnius</taxon>
    </lineage>
</organism>
<sequence length="169" mass="19529">LPVYVHIVINEHYLFQLLDTRQPNLVHEAPSVRNFQDNGELFSANQSVYNDELFSTQSFSKQDDDITQNVSLCTPTQIPNESQSYKGFMPKIPIIPSFIGRKSVACQNLPKKQSQNVTQNILEIKKNLESQRFFQNLMKPIKPTFIKPKKVNMFEVLKNKQSNTKTINQ</sequence>